<sequence>MKEVWKSFLPILFIHTIFYTATDSINISESINDEETGIWAYCKIPYQTVVWVANRGAPLTNKTGVLTLTAGTLSLLNETNDLIWSTNTSRTVQNPTARLLDSGNLVVKDADDDRPENFLWQSFDHPTDTYLPNMKMG</sequence>
<dbReference type="AlphaFoldDB" id="A0ABD1I7N0"/>
<proteinExistence type="predicted"/>
<dbReference type="InterPro" id="IPR001480">
    <property type="entry name" value="Bulb-type_lectin_dom"/>
</dbReference>
<dbReference type="PANTHER" id="PTHR32444:SF183">
    <property type="entry name" value="APPLE DOMAIN-CONTAINING PROTEIN"/>
    <property type="match status" value="1"/>
</dbReference>
<evidence type="ECO:0000256" key="3">
    <source>
        <dbReference type="SAM" id="SignalP"/>
    </source>
</evidence>
<accession>A0ABD1I7N0</accession>
<evidence type="ECO:0000256" key="1">
    <source>
        <dbReference type="ARBA" id="ARBA00022729"/>
    </source>
</evidence>
<dbReference type="CDD" id="cd00028">
    <property type="entry name" value="B_lectin"/>
    <property type="match status" value="1"/>
</dbReference>
<dbReference type="EMBL" id="JBEAFC010000003">
    <property type="protein sequence ID" value="KAL1563808.1"/>
    <property type="molecule type" value="Genomic_DNA"/>
</dbReference>
<keyword evidence="2" id="KW-0325">Glycoprotein</keyword>
<name>A0ABD1I7N0_SALDI</name>
<evidence type="ECO:0000313" key="6">
    <source>
        <dbReference type="Proteomes" id="UP001567538"/>
    </source>
</evidence>
<evidence type="ECO:0000313" key="5">
    <source>
        <dbReference type="EMBL" id="KAL1563808.1"/>
    </source>
</evidence>
<evidence type="ECO:0000259" key="4">
    <source>
        <dbReference type="PROSITE" id="PS50927"/>
    </source>
</evidence>
<reference evidence="5 6" key="1">
    <citation type="submission" date="2024-06" db="EMBL/GenBank/DDBJ databases">
        <title>A chromosome level genome sequence of Diviner's sage (Salvia divinorum).</title>
        <authorList>
            <person name="Ford S.A."/>
            <person name="Ro D.-K."/>
            <person name="Ness R.W."/>
            <person name="Phillips M.A."/>
        </authorList>
    </citation>
    <scope>NUCLEOTIDE SEQUENCE [LARGE SCALE GENOMIC DNA]</scope>
    <source>
        <strain evidence="5">SAF-2024a</strain>
        <tissue evidence="5">Leaf</tissue>
    </source>
</reference>
<dbReference type="PANTHER" id="PTHR32444">
    <property type="entry name" value="BULB-TYPE LECTIN DOMAIN-CONTAINING PROTEIN"/>
    <property type="match status" value="1"/>
</dbReference>
<dbReference type="PROSITE" id="PS50927">
    <property type="entry name" value="BULB_LECTIN"/>
    <property type="match status" value="1"/>
</dbReference>
<feature type="chain" id="PRO_5044856615" evidence="3">
    <location>
        <begin position="25"/>
        <end position="137"/>
    </location>
</feature>
<feature type="domain" description="Bulb-type lectin" evidence="4">
    <location>
        <begin position="1"/>
        <end position="120"/>
    </location>
</feature>
<evidence type="ECO:0000256" key="2">
    <source>
        <dbReference type="ARBA" id="ARBA00023180"/>
    </source>
</evidence>
<keyword evidence="1 3" id="KW-0732">Signal</keyword>
<dbReference type="Pfam" id="PF01453">
    <property type="entry name" value="B_lectin"/>
    <property type="match status" value="1"/>
</dbReference>
<feature type="signal peptide" evidence="3">
    <location>
        <begin position="1"/>
        <end position="24"/>
    </location>
</feature>
<dbReference type="InterPro" id="IPR036426">
    <property type="entry name" value="Bulb-type_lectin_dom_sf"/>
</dbReference>
<organism evidence="5 6">
    <name type="scientific">Salvia divinorum</name>
    <name type="common">Maria pastora</name>
    <name type="synonym">Diviner's sage</name>
    <dbReference type="NCBI Taxonomy" id="28513"/>
    <lineage>
        <taxon>Eukaryota</taxon>
        <taxon>Viridiplantae</taxon>
        <taxon>Streptophyta</taxon>
        <taxon>Embryophyta</taxon>
        <taxon>Tracheophyta</taxon>
        <taxon>Spermatophyta</taxon>
        <taxon>Magnoliopsida</taxon>
        <taxon>eudicotyledons</taxon>
        <taxon>Gunneridae</taxon>
        <taxon>Pentapetalae</taxon>
        <taxon>asterids</taxon>
        <taxon>lamiids</taxon>
        <taxon>Lamiales</taxon>
        <taxon>Lamiaceae</taxon>
        <taxon>Nepetoideae</taxon>
        <taxon>Mentheae</taxon>
        <taxon>Salviinae</taxon>
        <taxon>Salvia</taxon>
        <taxon>Salvia subgen. Calosphace</taxon>
    </lineage>
</organism>
<comment type="caution">
    <text evidence="5">The sequence shown here is derived from an EMBL/GenBank/DDBJ whole genome shotgun (WGS) entry which is preliminary data.</text>
</comment>
<protein>
    <submittedName>
        <fullName evidence="5">G-type lectin S-receptor-like serine/threonine-protein kinase0</fullName>
    </submittedName>
</protein>
<keyword evidence="6" id="KW-1185">Reference proteome</keyword>
<dbReference type="Proteomes" id="UP001567538">
    <property type="component" value="Unassembled WGS sequence"/>
</dbReference>
<dbReference type="Gene3D" id="2.90.10.10">
    <property type="entry name" value="Bulb-type lectin domain"/>
    <property type="match status" value="1"/>
</dbReference>
<dbReference type="SUPFAM" id="SSF51110">
    <property type="entry name" value="alpha-D-mannose-specific plant lectins"/>
    <property type="match status" value="1"/>
</dbReference>
<dbReference type="SMART" id="SM00108">
    <property type="entry name" value="B_lectin"/>
    <property type="match status" value="1"/>
</dbReference>
<gene>
    <name evidence="5" type="ORF">AAHA92_06232</name>
</gene>